<feature type="compositionally biased region" description="Basic and acidic residues" evidence="14">
    <location>
        <begin position="345"/>
        <end position="360"/>
    </location>
</feature>
<feature type="compositionally biased region" description="Low complexity" evidence="14">
    <location>
        <begin position="290"/>
        <end position="300"/>
    </location>
</feature>
<evidence type="ECO:0000256" key="7">
    <source>
        <dbReference type="ARBA" id="ARBA00023054"/>
    </source>
</evidence>
<reference evidence="15" key="1">
    <citation type="journal article" date="2023" name="Science">
        <title>Genome structures resolve the early diversification of teleost fishes.</title>
        <authorList>
            <person name="Parey E."/>
            <person name="Louis A."/>
            <person name="Montfort J."/>
            <person name="Bouchez O."/>
            <person name="Roques C."/>
            <person name="Iampietro C."/>
            <person name="Lluch J."/>
            <person name="Castinel A."/>
            <person name="Donnadieu C."/>
            <person name="Desvignes T."/>
            <person name="Floi Bucao C."/>
            <person name="Jouanno E."/>
            <person name="Wen M."/>
            <person name="Mejri S."/>
            <person name="Dirks R."/>
            <person name="Jansen H."/>
            <person name="Henkel C."/>
            <person name="Chen W.J."/>
            <person name="Zahm M."/>
            <person name="Cabau C."/>
            <person name="Klopp C."/>
            <person name="Thompson A.W."/>
            <person name="Robinson-Rechavi M."/>
            <person name="Braasch I."/>
            <person name="Lecointre G."/>
            <person name="Bobe J."/>
            <person name="Postlethwait J.H."/>
            <person name="Berthelot C."/>
            <person name="Roest Crollius H."/>
            <person name="Guiguen Y."/>
        </authorList>
    </citation>
    <scope>NUCLEOTIDE SEQUENCE</scope>
    <source>
        <strain evidence="15">WJC10195</strain>
    </source>
</reference>
<keyword evidence="8" id="KW-0206">Cytoskeleton</keyword>
<evidence type="ECO:0000313" key="16">
    <source>
        <dbReference type="Proteomes" id="UP001152622"/>
    </source>
</evidence>
<gene>
    <name evidence="15" type="ORF">SKAU_G00380610</name>
</gene>
<dbReference type="GO" id="GO:0051301">
    <property type="term" value="P:cell division"/>
    <property type="evidence" value="ECO:0007669"/>
    <property type="project" value="UniProtKB-KW"/>
</dbReference>
<dbReference type="SUPFAM" id="SSF52075">
    <property type="entry name" value="Outer arm dynein light chain 1"/>
    <property type="match status" value="1"/>
</dbReference>
<dbReference type="InterPro" id="IPR025875">
    <property type="entry name" value="Leu-rich_rpt_4"/>
</dbReference>
<evidence type="ECO:0000256" key="11">
    <source>
        <dbReference type="ARBA" id="ARBA00061329"/>
    </source>
</evidence>
<feature type="region of interest" description="Disordered" evidence="14">
    <location>
        <begin position="288"/>
        <end position="385"/>
    </location>
</feature>
<comment type="caution">
    <text evidence="15">The sequence shown here is derived from an EMBL/GenBank/DDBJ whole genome shotgun (WGS) entry which is preliminary data.</text>
</comment>
<dbReference type="PROSITE" id="PS51450">
    <property type="entry name" value="LRR"/>
    <property type="match status" value="5"/>
</dbReference>
<evidence type="ECO:0000256" key="13">
    <source>
        <dbReference type="SAM" id="Coils"/>
    </source>
</evidence>
<keyword evidence="7 13" id="KW-0175">Coiled coil</keyword>
<keyword evidence="2" id="KW-0963">Cytoplasm</keyword>
<dbReference type="FunFam" id="3.80.10.10:FF:000171">
    <property type="entry name" value="Leucine rich repeat and coiled-coil centrosomal protein 1"/>
    <property type="match status" value="1"/>
</dbReference>
<dbReference type="PANTHER" id="PTHR46652:SF8">
    <property type="entry name" value="LEUCINE RICH REPEAT CONTAINING 23"/>
    <property type="match status" value="1"/>
</dbReference>
<comment type="function">
    <text evidence="10">Required for the organization of the mitotic spindle. Maintains the structural integrity of centrosomes during mitosis.</text>
</comment>
<keyword evidence="5" id="KW-0677">Repeat</keyword>
<keyword evidence="4" id="KW-0132">Cell division</keyword>
<feature type="coiled-coil region" evidence="13">
    <location>
        <begin position="987"/>
        <end position="1014"/>
    </location>
</feature>
<keyword evidence="9" id="KW-0131">Cell cycle</keyword>
<dbReference type="Proteomes" id="UP001152622">
    <property type="component" value="Chromosome 19"/>
</dbReference>
<keyword evidence="6" id="KW-0498">Mitosis</keyword>
<feature type="coiled-coil region" evidence="13">
    <location>
        <begin position="605"/>
        <end position="632"/>
    </location>
</feature>
<dbReference type="AlphaFoldDB" id="A0A9Q1IEN4"/>
<feature type="compositionally biased region" description="Basic and acidic residues" evidence="14">
    <location>
        <begin position="306"/>
        <end position="321"/>
    </location>
</feature>
<evidence type="ECO:0000256" key="3">
    <source>
        <dbReference type="ARBA" id="ARBA00022614"/>
    </source>
</evidence>
<keyword evidence="3" id="KW-0433">Leucine-rich repeat</keyword>
<dbReference type="InterPro" id="IPR001611">
    <property type="entry name" value="Leu-rich_rpt"/>
</dbReference>
<evidence type="ECO:0000256" key="4">
    <source>
        <dbReference type="ARBA" id="ARBA00022618"/>
    </source>
</evidence>
<feature type="region of interest" description="Disordered" evidence="14">
    <location>
        <begin position="252"/>
        <end position="273"/>
    </location>
</feature>
<evidence type="ECO:0000256" key="9">
    <source>
        <dbReference type="ARBA" id="ARBA00023306"/>
    </source>
</evidence>
<dbReference type="Gene3D" id="3.80.10.10">
    <property type="entry name" value="Ribonuclease Inhibitor"/>
    <property type="match status" value="2"/>
</dbReference>
<evidence type="ECO:0000256" key="12">
    <source>
        <dbReference type="ARBA" id="ARBA00067351"/>
    </source>
</evidence>
<comment type="subcellular location">
    <subcellularLocation>
        <location evidence="1">Cytoplasm</location>
        <location evidence="1">Cytoskeleton</location>
        <location evidence="1">Microtubule organizing center</location>
        <location evidence="1">Centrosome</location>
        <location evidence="1">Centriole</location>
    </subcellularLocation>
</comment>
<dbReference type="OrthoDB" id="7451790at2759"/>
<dbReference type="SMART" id="SM00365">
    <property type="entry name" value="LRR_SD22"/>
    <property type="match status" value="3"/>
</dbReference>
<dbReference type="Pfam" id="PF12799">
    <property type="entry name" value="LRR_4"/>
    <property type="match status" value="2"/>
</dbReference>
<evidence type="ECO:0000256" key="2">
    <source>
        <dbReference type="ARBA" id="ARBA00022490"/>
    </source>
</evidence>
<keyword evidence="16" id="KW-1185">Reference proteome</keyword>
<dbReference type="PANTHER" id="PTHR46652">
    <property type="entry name" value="LEUCINE-RICH REPEAT AND IQ DOMAIN-CONTAINING PROTEIN 1-RELATED"/>
    <property type="match status" value="1"/>
</dbReference>
<feature type="coiled-coil region" evidence="13">
    <location>
        <begin position="774"/>
        <end position="924"/>
    </location>
</feature>
<feature type="compositionally biased region" description="Basic and acidic residues" evidence="14">
    <location>
        <begin position="483"/>
        <end position="537"/>
    </location>
</feature>
<evidence type="ECO:0000256" key="14">
    <source>
        <dbReference type="SAM" id="MobiDB-lite"/>
    </source>
</evidence>
<feature type="coiled-coil region" evidence="13">
    <location>
        <begin position="679"/>
        <end position="717"/>
    </location>
</feature>
<accession>A0A9Q1IEN4</accession>
<protein>
    <recommendedName>
        <fullName evidence="12">Leucine-rich repeat and coiled-coil domain-containing protein 1</fullName>
    </recommendedName>
</protein>
<proteinExistence type="inferred from homology"/>
<dbReference type="FunFam" id="3.80.10.10:FF:000148">
    <property type="entry name" value="Leucine rich repeat and coiled-coil centrosomal protein 1"/>
    <property type="match status" value="1"/>
</dbReference>
<dbReference type="EMBL" id="JAINUF010000019">
    <property type="protein sequence ID" value="KAJ8336841.1"/>
    <property type="molecule type" value="Genomic_DNA"/>
</dbReference>
<evidence type="ECO:0000313" key="15">
    <source>
        <dbReference type="EMBL" id="KAJ8336841.1"/>
    </source>
</evidence>
<evidence type="ECO:0000256" key="5">
    <source>
        <dbReference type="ARBA" id="ARBA00022737"/>
    </source>
</evidence>
<evidence type="ECO:0000256" key="8">
    <source>
        <dbReference type="ARBA" id="ARBA00023212"/>
    </source>
</evidence>
<evidence type="ECO:0000256" key="1">
    <source>
        <dbReference type="ARBA" id="ARBA00004114"/>
    </source>
</evidence>
<evidence type="ECO:0000256" key="10">
    <source>
        <dbReference type="ARBA" id="ARBA00054059"/>
    </source>
</evidence>
<feature type="compositionally biased region" description="Basic residues" evidence="14">
    <location>
        <begin position="322"/>
        <end position="337"/>
    </location>
</feature>
<organism evidence="15 16">
    <name type="scientific">Synaphobranchus kaupii</name>
    <name type="common">Kaup's arrowtooth eel</name>
    <dbReference type="NCBI Taxonomy" id="118154"/>
    <lineage>
        <taxon>Eukaryota</taxon>
        <taxon>Metazoa</taxon>
        <taxon>Chordata</taxon>
        <taxon>Craniata</taxon>
        <taxon>Vertebrata</taxon>
        <taxon>Euteleostomi</taxon>
        <taxon>Actinopterygii</taxon>
        <taxon>Neopterygii</taxon>
        <taxon>Teleostei</taxon>
        <taxon>Anguilliformes</taxon>
        <taxon>Synaphobranchidae</taxon>
        <taxon>Synaphobranchus</taxon>
    </lineage>
</organism>
<evidence type="ECO:0000256" key="6">
    <source>
        <dbReference type="ARBA" id="ARBA00022776"/>
    </source>
</evidence>
<dbReference type="InterPro" id="IPR050836">
    <property type="entry name" value="SDS22/Internalin_LRR"/>
</dbReference>
<dbReference type="GO" id="GO:0005814">
    <property type="term" value="C:centriole"/>
    <property type="evidence" value="ECO:0007669"/>
    <property type="project" value="UniProtKB-SubCell"/>
</dbReference>
<name>A0A9Q1IEN4_SYNKA</name>
<sequence>MICRYVRNTLLMMADGELCLIDKNIKSLLEVPLSVNVRSLNLHCNRIYKIEGLTTIWHLRHLDLSSNQISRIEGLDSLSTLRTLNLSCNAITKIEGLIGLVNLIRLNLSYNQISDLTGLLYLHGQEYKLKHLNLQSNRLNNINQLLQCMMGLTNLSDVTLSMDGSSNPVCASPGYREVVLQSLPQLMALDGVDRLGKPVPLMDNCPIDIPGLEDFVEFLLSSDSAEKVPNSDTPLTTPRIDEVLAQFRERGRGVTRAVSHAPADPEKGAGDLQNRMRIQNLERQVSQLFTQTPSSSSPTPVRKAKRDIDHTSESEVDSGKENRRKGAGSGRRSRLPARRVVAETSGRRPAKDPKARKSDSELETTTTGESAKKAASPRRKTVSRGPIQRMETGASARKGLKTTTRTPGFKATTQIDEETYRAIIEERDQEKERRWKAEQAVKQLTERLKLLQTRASEEKDIQNLAVHTTDRLKTLLLKERAARSELQERERSAQEELQHARSREDQQQRALHSLEDSMSRGEAQRARQQAEEMKRSQELQNKASALKREVEILRASSRQHKDKLQQLHELLVAREQVHRKELESRLVPGGQEFREVLGREVTAVEERHALQRAELQEKMATSEKQYGALEDEFRLALTIEATRFSELKEGFDHLSAELAERKAALAGSQQRGKQSAGLVQDLTAMVKEQKTRIAELIKAKKEAVSELRARVRSLEVNTEDDKRRSVQVELLKQDKSKLLSQLTAQESVIQGLRSERRIWGQELAQQGASLAQDRGRLEAKIEVLSTELETQKKQNEQDNDALKIKAKIVDDQTDTIRKLKQGLLDRDEQIRRLREESLQAEKRFHEQLEEEAGPVRELRERVELLTHRKEELKQQLEDKEFELEEVKRAYSAMNSKWQTKADLLSRLEEQVKRMKEGFDAKEKALLEEKDRSVQAHKAVMEKLRSVDDAFRRQLETLQATHQAELFHLANEKQKQIELANHKVCHVEEEMRLLLEETQSNKRTMEEKMARLTCVLKDF</sequence>
<comment type="similarity">
    <text evidence="11">Belongs to the LRRCC1 family.</text>
</comment>
<feature type="region of interest" description="Disordered" evidence="14">
    <location>
        <begin position="483"/>
        <end position="541"/>
    </location>
</feature>
<dbReference type="InterPro" id="IPR032675">
    <property type="entry name" value="LRR_dom_sf"/>
</dbReference>